<dbReference type="eggNOG" id="COG0583">
    <property type="taxonomic scope" value="Bacteria"/>
</dbReference>
<comment type="caution">
    <text evidence="6">The sequence shown here is derived from an EMBL/GenBank/DDBJ whole genome shotgun (WGS) entry which is preliminary data.</text>
</comment>
<keyword evidence="4" id="KW-0804">Transcription</keyword>
<evidence type="ECO:0000256" key="3">
    <source>
        <dbReference type="ARBA" id="ARBA00023125"/>
    </source>
</evidence>
<dbReference type="PRINTS" id="PR00039">
    <property type="entry name" value="HTHLYSR"/>
</dbReference>
<evidence type="ECO:0000259" key="5">
    <source>
        <dbReference type="PROSITE" id="PS50931"/>
    </source>
</evidence>
<evidence type="ECO:0000256" key="2">
    <source>
        <dbReference type="ARBA" id="ARBA00023015"/>
    </source>
</evidence>
<dbReference type="PATRIC" id="fig|1346791.3.peg.4153"/>
<dbReference type="PANTHER" id="PTHR30118:SF15">
    <property type="entry name" value="TRANSCRIPTIONAL REGULATORY PROTEIN"/>
    <property type="match status" value="1"/>
</dbReference>
<protein>
    <recommendedName>
        <fullName evidence="5">HTH lysR-type domain-containing protein</fullName>
    </recommendedName>
</protein>
<dbReference type="GO" id="GO:0003677">
    <property type="term" value="F:DNA binding"/>
    <property type="evidence" value="ECO:0007669"/>
    <property type="project" value="UniProtKB-KW"/>
</dbReference>
<comment type="similarity">
    <text evidence="1">Belongs to the LysR transcriptional regulatory family.</text>
</comment>
<dbReference type="Pfam" id="PF00126">
    <property type="entry name" value="HTH_1"/>
    <property type="match status" value="1"/>
</dbReference>
<dbReference type="Proteomes" id="UP000015523">
    <property type="component" value="Unassembled WGS sequence"/>
</dbReference>
<gene>
    <name evidence="6" type="ORF">M529_21495</name>
</gene>
<dbReference type="InterPro" id="IPR037402">
    <property type="entry name" value="YidZ_PBP2"/>
</dbReference>
<proteinExistence type="inferred from homology"/>
<dbReference type="Gene3D" id="1.10.10.10">
    <property type="entry name" value="Winged helix-like DNA-binding domain superfamily/Winged helix DNA-binding domain"/>
    <property type="match status" value="1"/>
</dbReference>
<dbReference type="AlphaFoldDB" id="T0K0W6"/>
<dbReference type="STRING" id="1346791.M529_21495"/>
<name>T0K0W6_9SPHN</name>
<dbReference type="InterPro" id="IPR036388">
    <property type="entry name" value="WH-like_DNA-bd_sf"/>
</dbReference>
<keyword evidence="3" id="KW-0238">DNA-binding</keyword>
<dbReference type="InterPro" id="IPR050389">
    <property type="entry name" value="LysR-type_TF"/>
</dbReference>
<dbReference type="PROSITE" id="PS50931">
    <property type="entry name" value="HTH_LYSR"/>
    <property type="match status" value="1"/>
</dbReference>
<evidence type="ECO:0000313" key="7">
    <source>
        <dbReference type="Proteomes" id="UP000015523"/>
    </source>
</evidence>
<dbReference type="SUPFAM" id="SSF53850">
    <property type="entry name" value="Periplasmic binding protein-like II"/>
    <property type="match status" value="1"/>
</dbReference>
<dbReference type="InterPro" id="IPR036390">
    <property type="entry name" value="WH_DNA-bd_sf"/>
</dbReference>
<keyword evidence="2" id="KW-0805">Transcription regulation</keyword>
<dbReference type="PANTHER" id="PTHR30118">
    <property type="entry name" value="HTH-TYPE TRANSCRIPTIONAL REGULATOR LEUO-RELATED"/>
    <property type="match status" value="1"/>
</dbReference>
<dbReference type="RefSeq" id="WP_021319870.1">
    <property type="nucleotide sequence ID" value="NZ_AUWY01000126.1"/>
</dbReference>
<keyword evidence="7" id="KW-1185">Reference proteome</keyword>
<dbReference type="InterPro" id="IPR000847">
    <property type="entry name" value="LysR_HTH_N"/>
</dbReference>
<evidence type="ECO:0000256" key="4">
    <source>
        <dbReference type="ARBA" id="ARBA00023163"/>
    </source>
</evidence>
<dbReference type="SUPFAM" id="SSF46785">
    <property type="entry name" value="Winged helix' DNA-binding domain"/>
    <property type="match status" value="1"/>
</dbReference>
<dbReference type="Gene3D" id="3.40.190.10">
    <property type="entry name" value="Periplasmic binding protein-like II"/>
    <property type="match status" value="2"/>
</dbReference>
<feature type="domain" description="HTH lysR-type" evidence="5">
    <location>
        <begin position="7"/>
        <end position="64"/>
    </location>
</feature>
<reference evidence="6 7" key="1">
    <citation type="journal article" date="2013" name="Genome Announc.">
        <title>Draft Genome Sequence of Sphingobium ummariense Strain RL-3, a Hexachlorocyclohexane-Degrading Bacterium.</title>
        <authorList>
            <person name="Kohli P."/>
            <person name="Dua A."/>
            <person name="Sangwan N."/>
            <person name="Oldach P."/>
            <person name="Khurana J.P."/>
            <person name="Lal R."/>
        </authorList>
    </citation>
    <scope>NUCLEOTIDE SEQUENCE [LARGE SCALE GENOMIC DNA]</scope>
    <source>
        <strain evidence="6 7">RL-3</strain>
    </source>
</reference>
<dbReference type="EMBL" id="AUWY01000126">
    <property type="protein sequence ID" value="EQB30149.1"/>
    <property type="molecule type" value="Genomic_DNA"/>
</dbReference>
<evidence type="ECO:0000313" key="6">
    <source>
        <dbReference type="EMBL" id="EQB30149.1"/>
    </source>
</evidence>
<dbReference type="GO" id="GO:0003700">
    <property type="term" value="F:DNA-binding transcription factor activity"/>
    <property type="evidence" value="ECO:0007669"/>
    <property type="project" value="InterPro"/>
</dbReference>
<dbReference type="CDD" id="cd08417">
    <property type="entry name" value="PBP2_Nitroaromatics_like"/>
    <property type="match status" value="1"/>
</dbReference>
<accession>T0K0W6</accession>
<evidence type="ECO:0000256" key="1">
    <source>
        <dbReference type="ARBA" id="ARBA00009437"/>
    </source>
</evidence>
<dbReference type="Pfam" id="PF03466">
    <property type="entry name" value="LysR_substrate"/>
    <property type="match status" value="1"/>
</dbReference>
<organism evidence="6 7">
    <name type="scientific">Sphingobium ummariense RL-3</name>
    <dbReference type="NCBI Taxonomy" id="1346791"/>
    <lineage>
        <taxon>Bacteria</taxon>
        <taxon>Pseudomonadati</taxon>
        <taxon>Pseudomonadota</taxon>
        <taxon>Alphaproteobacteria</taxon>
        <taxon>Sphingomonadales</taxon>
        <taxon>Sphingomonadaceae</taxon>
        <taxon>Sphingobium</taxon>
    </lineage>
</organism>
<dbReference type="InterPro" id="IPR005119">
    <property type="entry name" value="LysR_subst-bd"/>
</dbReference>
<sequence length="308" mass="34612">MANLNRFDFNLLLALDTLLSERSVTRAADRLCVTQPALSGSLQRLRQHFDDPLLLRVGREMELTPKARALIEPVRNALLHINAALETKAVFEPATSERTFRVAMSDYCVHVYLPKVVRILSARAPQLRLMVENVFGPSFSRLEGGDIDMVITHGDRSLFGREGRDVELHTTDLFTDTFVCVVAKDHPIGEVMTKDDYLSYPHALAYFGANVRTVEEAEIERRGIVIKELLHVPSFAGLLQMLPGTELIATVQSKLAQQLADDQKVRVMRPPINLGNLQETLIWHVRSDDDPGHIWLRDVMKEAAAELG</sequence>